<dbReference type="CDD" id="cd12694">
    <property type="entry name" value="RRM2_hnRNPL_like"/>
    <property type="match status" value="1"/>
</dbReference>
<dbReference type="GO" id="GO:0003723">
    <property type="term" value="F:RNA binding"/>
    <property type="evidence" value="ECO:0007669"/>
    <property type="project" value="UniProtKB-UniRule"/>
</dbReference>
<dbReference type="EMBL" id="JAODUO010000818">
    <property type="protein sequence ID" value="KAK2174193.1"/>
    <property type="molecule type" value="Genomic_DNA"/>
</dbReference>
<evidence type="ECO:0000256" key="2">
    <source>
        <dbReference type="ARBA" id="ARBA00022737"/>
    </source>
</evidence>
<keyword evidence="2" id="KW-0677">Repeat</keyword>
<dbReference type="Proteomes" id="UP001209878">
    <property type="component" value="Unassembled WGS sequence"/>
</dbReference>
<proteinExistence type="predicted"/>
<feature type="domain" description="RRM" evidence="6">
    <location>
        <begin position="37"/>
        <end position="111"/>
    </location>
</feature>
<evidence type="ECO:0000313" key="7">
    <source>
        <dbReference type="EMBL" id="KAK2174193.1"/>
    </source>
</evidence>
<reference evidence="7" key="1">
    <citation type="journal article" date="2023" name="Mol. Biol. Evol.">
        <title>Third-Generation Sequencing Reveals the Adaptive Role of the Epigenome in Three Deep-Sea Polychaetes.</title>
        <authorList>
            <person name="Perez M."/>
            <person name="Aroh O."/>
            <person name="Sun Y."/>
            <person name="Lan Y."/>
            <person name="Juniper S.K."/>
            <person name="Young C.R."/>
            <person name="Angers B."/>
            <person name="Qian P.Y."/>
        </authorList>
    </citation>
    <scope>NUCLEOTIDE SEQUENCE</scope>
    <source>
        <strain evidence="7">R07B-5</strain>
    </source>
</reference>
<dbReference type="FunFam" id="3.30.70.330:FF:000072">
    <property type="entry name" value="heterogeneous nuclear ribonucleoprotein L isoform X1"/>
    <property type="match status" value="1"/>
</dbReference>
<dbReference type="InterPro" id="IPR021790">
    <property type="entry name" value="PTBP1-like_RRM2"/>
</dbReference>
<evidence type="ECO:0000259" key="6">
    <source>
        <dbReference type="PROSITE" id="PS50102"/>
    </source>
</evidence>
<dbReference type="InterPro" id="IPR012677">
    <property type="entry name" value="Nucleotide-bd_a/b_plait_sf"/>
</dbReference>
<dbReference type="Pfam" id="PF11835">
    <property type="entry name" value="RRM_8"/>
    <property type="match status" value="1"/>
</dbReference>
<dbReference type="InterPro" id="IPR000504">
    <property type="entry name" value="RRM_dom"/>
</dbReference>
<feature type="region of interest" description="Disordered" evidence="5">
    <location>
        <begin position="244"/>
        <end position="271"/>
    </location>
</feature>
<dbReference type="AlphaFoldDB" id="A0AAD9KPD1"/>
<dbReference type="SUPFAM" id="SSF54928">
    <property type="entry name" value="RNA-binding domain, RBD"/>
    <property type="match status" value="4"/>
</dbReference>
<keyword evidence="8" id="KW-1185">Reference proteome</keyword>
<dbReference type="Gene3D" id="3.30.70.330">
    <property type="match status" value="4"/>
</dbReference>
<dbReference type="InterPro" id="IPR055204">
    <property type="entry name" value="HNRNPL_RRM"/>
</dbReference>
<comment type="caution">
    <text evidence="7">The sequence shown here is derived from an EMBL/GenBank/DDBJ whole genome shotgun (WGS) entry which is preliminary data.</text>
</comment>
<organism evidence="7 8">
    <name type="scientific">Ridgeia piscesae</name>
    <name type="common">Tubeworm</name>
    <dbReference type="NCBI Taxonomy" id="27915"/>
    <lineage>
        <taxon>Eukaryota</taxon>
        <taxon>Metazoa</taxon>
        <taxon>Spiralia</taxon>
        <taxon>Lophotrochozoa</taxon>
        <taxon>Annelida</taxon>
        <taxon>Polychaeta</taxon>
        <taxon>Sedentaria</taxon>
        <taxon>Canalipalpata</taxon>
        <taxon>Sabellida</taxon>
        <taxon>Siboglinidae</taxon>
        <taxon>Ridgeia</taxon>
    </lineage>
</organism>
<name>A0AAD9KPD1_RIDPI</name>
<dbReference type="CDD" id="cd12689">
    <property type="entry name" value="RRM1_hnRNPL_like"/>
    <property type="match status" value="1"/>
</dbReference>
<dbReference type="GO" id="GO:0006397">
    <property type="term" value="P:mRNA processing"/>
    <property type="evidence" value="ECO:0007669"/>
    <property type="project" value="InterPro"/>
</dbReference>
<dbReference type="InterPro" id="IPR035979">
    <property type="entry name" value="RBD_domain_sf"/>
</dbReference>
<accession>A0AAD9KPD1</accession>
<dbReference type="Pfam" id="PF22976">
    <property type="entry name" value="RRM_10"/>
    <property type="match status" value="1"/>
</dbReference>
<dbReference type="PROSITE" id="PS50102">
    <property type="entry name" value="RRM"/>
    <property type="match status" value="2"/>
</dbReference>
<dbReference type="Pfam" id="PF13893">
    <property type="entry name" value="RRM_5"/>
    <property type="match status" value="2"/>
</dbReference>
<keyword evidence="1" id="KW-0597">Phosphoprotein</keyword>
<feature type="region of interest" description="Disordered" evidence="5">
    <location>
        <begin position="1"/>
        <end position="33"/>
    </location>
</feature>
<dbReference type="PANTHER" id="PTHR15592">
    <property type="entry name" value="MATRIN 3/NUCLEAR PROTEIN 220-RELATED"/>
    <property type="match status" value="1"/>
</dbReference>
<dbReference type="CDD" id="cd12427">
    <property type="entry name" value="RRM4_hnRNPL_like"/>
    <property type="match status" value="1"/>
</dbReference>
<dbReference type="CDD" id="cd12424">
    <property type="entry name" value="RRM3_hnRNPL_like"/>
    <property type="match status" value="1"/>
</dbReference>
<feature type="region of interest" description="Disordered" evidence="5">
    <location>
        <begin position="284"/>
        <end position="317"/>
    </location>
</feature>
<dbReference type="SMART" id="SM00360">
    <property type="entry name" value="RRM"/>
    <property type="match status" value="3"/>
</dbReference>
<gene>
    <name evidence="7" type="ORF">NP493_818g01017</name>
</gene>
<evidence type="ECO:0000256" key="1">
    <source>
        <dbReference type="ARBA" id="ARBA00022553"/>
    </source>
</evidence>
<evidence type="ECO:0000256" key="3">
    <source>
        <dbReference type="ARBA" id="ARBA00022884"/>
    </source>
</evidence>
<evidence type="ECO:0000313" key="8">
    <source>
        <dbReference type="Proteomes" id="UP001209878"/>
    </source>
</evidence>
<feature type="domain" description="RRM" evidence="6">
    <location>
        <begin position="337"/>
        <end position="411"/>
    </location>
</feature>
<evidence type="ECO:0000256" key="4">
    <source>
        <dbReference type="PROSITE-ProRule" id="PRU00176"/>
    </source>
</evidence>
<evidence type="ECO:0000256" key="5">
    <source>
        <dbReference type="SAM" id="MobiDB-lite"/>
    </source>
</evidence>
<dbReference type="InterPro" id="IPR006536">
    <property type="entry name" value="HnRNP-L/PTB"/>
</dbReference>
<protein>
    <recommendedName>
        <fullName evidence="6">RRM domain-containing protein</fullName>
    </recommendedName>
</protein>
<dbReference type="NCBIfam" id="TIGR01649">
    <property type="entry name" value="hnRNP-L_PTB"/>
    <property type="match status" value="1"/>
</dbReference>
<sequence length="559" mass="61082">MATNYDGRATKRQRTDANGFGVHQESFDDPHKTAESPVVHVRGLAETVVEADLIEAVQPFGNVGDVFMMPRKRQALVEFEDISGATNLINYAQSNPIYICGKPTHFNYSTSQKIQRPGGDERGGSNNVLLFTIINPQYPITVHVMHTICSPSGTVNRIVIFKKNGVQAMVEYPFTNAESARKAKQSLNGADVYSGCCTLKIEYARPTRLNVVKNDNESWDYTNPNLGKETYAGTKGQPLLADPRYGAAPTPYDGQRPAHGPPAPGGYGTGTSMDMDYGQGEMYDAYGRPERFGPSNPTDQFGGPRHEPYGSGPRGYGPPDMGAALHTAPPGMIQQGSVLMVYGLSMDNINCTKLFNLFCLYGNVVRVKFLRSKEGSAMIQMGDNVSCDRALKMLNGGFFYGSKMQLGFSKQAFLQDVPNPHDLPDGTPSFVDFMGNRNNRFSNPESAAKNHILVVSSVDIFCSVRIQMPSKSVYYFNAPPGMTDDQLQQVFIDAGGKAPAKVKLFPAKSDKSSTGLLEWESKSDAIEALMCANHVQIPNPTGKYPYTLKLCFSANPIMG</sequence>
<dbReference type="GO" id="GO:0005634">
    <property type="term" value="C:nucleus"/>
    <property type="evidence" value="ECO:0007669"/>
    <property type="project" value="InterPro"/>
</dbReference>
<keyword evidence="3 4" id="KW-0694">RNA-binding</keyword>